<sequence>MLCRFRLPLSRVLARFGLLAALAAVVTASATPGAAQDFPRLKDTLPSITTTGEASVEVVPNIAIISLGVETERPNAADAASENAKATQAVVNDVKAQGVEPRDIRTLGVTLLPVYDETTDSNGRVVKRTLRGYQARNDLSITIRQIEKAGALAQQWIQKGANKFGGVDFDYDQKDAKYDALRGDAVRDALRKATSFTNGLGIRLGRVLEIATPGGPPRPFAATAMLARAAKSEAVAIPLEPGVQTLRVEAEVSWELAQ</sequence>
<evidence type="ECO:0008006" key="4">
    <source>
        <dbReference type="Google" id="ProtNLM"/>
    </source>
</evidence>
<evidence type="ECO:0000313" key="2">
    <source>
        <dbReference type="EMBL" id="VFU09248.1"/>
    </source>
</evidence>
<dbReference type="Gene3D" id="3.30.70.2970">
    <property type="entry name" value="Protein of unknown function (DUF541), domain 2"/>
    <property type="match status" value="1"/>
</dbReference>
<dbReference type="KEGG" id="mtun:MTUNDRAET4_2355"/>
<dbReference type="PANTHER" id="PTHR34387:SF1">
    <property type="entry name" value="PERIPLASMIC IMMUNOGENIC PROTEIN"/>
    <property type="match status" value="1"/>
</dbReference>
<dbReference type="OrthoDB" id="9813144at2"/>
<dbReference type="AlphaFoldDB" id="A0A4U8Z1M3"/>
<dbReference type="EMBL" id="LR536450">
    <property type="protein sequence ID" value="VFU09248.1"/>
    <property type="molecule type" value="Genomic_DNA"/>
</dbReference>
<dbReference type="Proteomes" id="UP000294360">
    <property type="component" value="Chromosome"/>
</dbReference>
<evidence type="ECO:0000313" key="3">
    <source>
        <dbReference type="Proteomes" id="UP000294360"/>
    </source>
</evidence>
<dbReference type="PANTHER" id="PTHR34387">
    <property type="entry name" value="SLR1258 PROTEIN"/>
    <property type="match status" value="1"/>
</dbReference>
<keyword evidence="1" id="KW-0732">Signal</keyword>
<dbReference type="InterPro" id="IPR007497">
    <property type="entry name" value="SIMPL/DUF541"/>
</dbReference>
<protein>
    <recommendedName>
        <fullName evidence="4">SIMPL domain-containing protein</fullName>
    </recommendedName>
</protein>
<evidence type="ECO:0000256" key="1">
    <source>
        <dbReference type="SAM" id="SignalP"/>
    </source>
</evidence>
<dbReference type="Pfam" id="PF04402">
    <property type="entry name" value="SIMPL"/>
    <property type="match status" value="1"/>
</dbReference>
<dbReference type="GO" id="GO:0006974">
    <property type="term" value="P:DNA damage response"/>
    <property type="evidence" value="ECO:0007669"/>
    <property type="project" value="TreeGrafter"/>
</dbReference>
<reference evidence="2 3" key="1">
    <citation type="submission" date="2019-03" db="EMBL/GenBank/DDBJ databases">
        <authorList>
            <person name="Kox A.R. M."/>
        </authorList>
    </citation>
    <scope>NUCLEOTIDE SEQUENCE [LARGE SCALE GENOMIC DNA]</scope>
    <source>
        <strain evidence="2">MTUNDRAET4 annotated genome</strain>
    </source>
</reference>
<proteinExistence type="predicted"/>
<dbReference type="Gene3D" id="3.30.110.170">
    <property type="entry name" value="Protein of unknown function (DUF541), domain 1"/>
    <property type="match status" value="1"/>
</dbReference>
<feature type="chain" id="PRO_5020321791" description="SIMPL domain-containing protein" evidence="1">
    <location>
        <begin position="31"/>
        <end position="258"/>
    </location>
</feature>
<accession>A0A4U8Z1M3</accession>
<dbReference type="RefSeq" id="WP_134489543.1">
    <property type="nucleotide sequence ID" value="NZ_CP139089.1"/>
</dbReference>
<organism evidence="2 3">
    <name type="scientific">Methylocella tundrae</name>
    <dbReference type="NCBI Taxonomy" id="227605"/>
    <lineage>
        <taxon>Bacteria</taxon>
        <taxon>Pseudomonadati</taxon>
        <taxon>Pseudomonadota</taxon>
        <taxon>Alphaproteobacteria</taxon>
        <taxon>Hyphomicrobiales</taxon>
        <taxon>Beijerinckiaceae</taxon>
        <taxon>Methylocella</taxon>
    </lineage>
</organism>
<dbReference type="InterPro" id="IPR052022">
    <property type="entry name" value="26kDa_periplasmic_antigen"/>
</dbReference>
<gene>
    <name evidence="2" type="ORF">MTUNDRAET4_2355</name>
</gene>
<name>A0A4U8Z1M3_METTU</name>
<feature type="signal peptide" evidence="1">
    <location>
        <begin position="1"/>
        <end position="30"/>
    </location>
</feature>